<feature type="transmembrane region" description="Helical" evidence="1">
    <location>
        <begin position="222"/>
        <end position="243"/>
    </location>
</feature>
<feature type="domain" description="DUF112" evidence="2">
    <location>
        <begin position="6"/>
        <end position="386"/>
    </location>
</feature>
<dbReference type="EMBL" id="LNQE01001633">
    <property type="protein sequence ID" value="KUG14665.1"/>
    <property type="molecule type" value="Genomic_DNA"/>
</dbReference>
<evidence type="ECO:0000256" key="1">
    <source>
        <dbReference type="SAM" id="Phobius"/>
    </source>
</evidence>
<organism evidence="3">
    <name type="scientific">hydrocarbon metagenome</name>
    <dbReference type="NCBI Taxonomy" id="938273"/>
    <lineage>
        <taxon>unclassified sequences</taxon>
        <taxon>metagenomes</taxon>
        <taxon>ecological metagenomes</taxon>
    </lineage>
</organism>
<keyword evidence="1" id="KW-0472">Membrane</keyword>
<proteinExistence type="predicted"/>
<dbReference type="Pfam" id="PF01970">
    <property type="entry name" value="TctA"/>
    <property type="match status" value="1"/>
</dbReference>
<feature type="transmembrane region" description="Helical" evidence="1">
    <location>
        <begin position="307"/>
        <end position="326"/>
    </location>
</feature>
<name>A0A0W8F1G5_9ZZZZ</name>
<feature type="transmembrane region" description="Helical" evidence="1">
    <location>
        <begin position="129"/>
        <end position="147"/>
    </location>
</feature>
<feature type="transmembrane region" description="Helical" evidence="1">
    <location>
        <begin position="43"/>
        <end position="63"/>
    </location>
</feature>
<feature type="transmembrane region" description="Helical" evidence="1">
    <location>
        <begin position="154"/>
        <end position="174"/>
    </location>
</feature>
<feature type="transmembrane region" description="Helical" evidence="1">
    <location>
        <begin position="383"/>
        <end position="402"/>
    </location>
</feature>
<accession>A0A0W8F1G5</accession>
<feature type="transmembrane region" description="Helical" evidence="1">
    <location>
        <begin position="180"/>
        <end position="201"/>
    </location>
</feature>
<dbReference type="AlphaFoldDB" id="A0A0W8F1G5"/>
<feature type="transmembrane region" description="Helical" evidence="1">
    <location>
        <begin position="100"/>
        <end position="123"/>
    </location>
</feature>
<evidence type="ECO:0000313" key="3">
    <source>
        <dbReference type="EMBL" id="KUG14665.1"/>
    </source>
</evidence>
<sequence length="403" mass="41264">MISLLAGVAAGVVLGTISGLLPGIHVNTMAGGLLSLQVALIPVFGPEMLAAAMVAALVTHTFLDSIPSTFLGIPDADTAVSVIPAHALCLEGHGEEAVRISALGSAAGFLAALPVALALLVLAPLFQGYLDWGVAIILIGVAGYLVLFAESPLYAGLVFLVSGALGLFTFHFSFLGSGPFGFSGLLMPLLSGMFGISLLILSGKGAIPDQYFDGIQISRHGMLRSGLSGTIAGLVVGWLPGLSSASANAVVASVADYERDRRGYLFATSAANTVNAVAGLMAFYAIARTRNGVMVALAALEVPQPGVLLASAACAAVCAYLLTIRLGSAAWRFAGIDRDGLTMGVIVFITLISFLLCGVFGLVILLFATLLGLVPRLLNIPQVFCMGAVTLPVILFSLGISVF</sequence>
<keyword evidence="1" id="KW-1133">Transmembrane helix</keyword>
<feature type="transmembrane region" description="Helical" evidence="1">
    <location>
        <begin position="263"/>
        <end position="286"/>
    </location>
</feature>
<keyword evidence="1" id="KW-0812">Transmembrane</keyword>
<evidence type="ECO:0000259" key="2">
    <source>
        <dbReference type="Pfam" id="PF01970"/>
    </source>
</evidence>
<comment type="caution">
    <text evidence="3">The sequence shown here is derived from an EMBL/GenBank/DDBJ whole genome shotgun (WGS) entry which is preliminary data.</text>
</comment>
<dbReference type="PANTHER" id="PTHR42204:SF1">
    <property type="entry name" value="INTEGRAL MEMBRANE PROTEIN"/>
    <property type="match status" value="1"/>
</dbReference>
<dbReference type="PANTHER" id="PTHR42204">
    <property type="entry name" value="INTEGRAL MEMBRANE PROTEIN"/>
    <property type="match status" value="1"/>
</dbReference>
<gene>
    <name evidence="3" type="ORF">ASZ90_015694</name>
</gene>
<feature type="transmembrane region" description="Helical" evidence="1">
    <location>
        <begin position="346"/>
        <end position="371"/>
    </location>
</feature>
<dbReference type="InterPro" id="IPR002823">
    <property type="entry name" value="DUF112_TM"/>
</dbReference>
<reference evidence="3" key="1">
    <citation type="journal article" date="2015" name="Proc. Natl. Acad. Sci. U.S.A.">
        <title>Networks of energetic and metabolic interactions define dynamics in microbial communities.</title>
        <authorList>
            <person name="Embree M."/>
            <person name="Liu J.K."/>
            <person name="Al-Bassam M.M."/>
            <person name="Zengler K."/>
        </authorList>
    </citation>
    <scope>NUCLEOTIDE SEQUENCE</scope>
</reference>
<protein>
    <recommendedName>
        <fullName evidence="2">DUF112 domain-containing protein</fullName>
    </recommendedName>
</protein>